<protein>
    <submittedName>
        <fullName evidence="2">Uncharacterized protein</fullName>
    </submittedName>
</protein>
<gene>
    <name evidence="2" type="ORF">APLA_LOCUS13345</name>
</gene>
<reference evidence="2 3" key="1">
    <citation type="submission" date="2020-04" db="EMBL/GenBank/DDBJ databases">
        <authorList>
            <person name="Wallbank WR R."/>
            <person name="Pardo Diaz C."/>
            <person name="Kozak K."/>
            <person name="Martin S."/>
            <person name="Jiggins C."/>
            <person name="Moest M."/>
            <person name="Warren A I."/>
            <person name="Byers J.R.P. K."/>
            <person name="Montejo-Kovacevich G."/>
            <person name="Yen C E."/>
        </authorList>
    </citation>
    <scope>NUCLEOTIDE SEQUENCE [LARGE SCALE GENOMIC DNA]</scope>
</reference>
<feature type="compositionally biased region" description="Low complexity" evidence="1">
    <location>
        <begin position="477"/>
        <end position="489"/>
    </location>
</feature>
<accession>A0A8S1B2W7</accession>
<feature type="region of interest" description="Disordered" evidence="1">
    <location>
        <begin position="282"/>
        <end position="308"/>
    </location>
</feature>
<proteinExistence type="predicted"/>
<feature type="region of interest" description="Disordered" evidence="1">
    <location>
        <begin position="612"/>
        <end position="632"/>
    </location>
</feature>
<dbReference type="EMBL" id="CADEBC010000553">
    <property type="protein sequence ID" value="CAB3252189.1"/>
    <property type="molecule type" value="Genomic_DNA"/>
</dbReference>
<comment type="caution">
    <text evidence="2">The sequence shown here is derived from an EMBL/GenBank/DDBJ whole genome shotgun (WGS) entry which is preliminary data.</text>
</comment>
<feature type="compositionally biased region" description="Low complexity" evidence="1">
    <location>
        <begin position="365"/>
        <end position="377"/>
    </location>
</feature>
<feature type="compositionally biased region" description="Low complexity" evidence="1">
    <location>
        <begin position="290"/>
        <end position="302"/>
    </location>
</feature>
<dbReference type="Proteomes" id="UP000494106">
    <property type="component" value="Unassembled WGS sequence"/>
</dbReference>
<evidence type="ECO:0000256" key="1">
    <source>
        <dbReference type="SAM" id="MobiDB-lite"/>
    </source>
</evidence>
<evidence type="ECO:0000313" key="2">
    <source>
        <dbReference type="EMBL" id="CAB3252189.1"/>
    </source>
</evidence>
<dbReference type="AlphaFoldDB" id="A0A8S1B2W7"/>
<feature type="region of interest" description="Disordered" evidence="1">
    <location>
        <begin position="95"/>
        <end position="140"/>
    </location>
</feature>
<sequence>MSITSHRLDFLSLLLKNGFPYEAPVSVTLTFLLPIDVRVEQLSRVLHAAYRVRVRRVQRAHLAPRRQQLARHLRVLLRQPHLHLYTHSALSTDTLTDRPYSAPPAARATPARAPAPAAPPSVHTLGAQHRHTHRPSLQRAASSSRDTCACSCASRTSICTHTQALSTDTLTDRPYSAPPAARATPARAPAPAAPPSVHTLGAQHRHTHRPSLQRAASSSRDTCACSCASRTSICTHTRRSAQTHSQTVPTARRQQLARHLRVLLRQPHLHLYTHSALSTDTLTDRPYSAPPAARATPARAPAPAAPPSVHTLRRSAQTHSQTVPTARRQQLARHLRVLLRQPHLHLYTHSALSTDTLTDRPYSAPPAARATPARAPAPAAPPSVHTLGAQHRHTHRPSLQRAASSSRDTCACSCASRTSICTHTRRSAQTHSQTVPTARRQQLARHLRVLLRQPHLHLYTHSALSTDTLTDRPYSAPPAARATPARAPAPAAPPSVHTLGAQHRHTHRPSLQRAASSSRDTCACSCASRTSICTHTRRSAQTHSQTVPTARRQQLARHLRVLLRQPHLHLYTHSALSTDTLTDRPYSAPPALSFSFFKRPMPREACTNVLNNRHDADHHRHRRSMMPREQNSQIIDTRFYQPYF</sequence>
<feature type="region of interest" description="Disordered" evidence="1">
    <location>
        <begin position="356"/>
        <end position="385"/>
    </location>
</feature>
<organism evidence="2 3">
    <name type="scientific">Arctia plantaginis</name>
    <name type="common">Wood tiger moth</name>
    <name type="synonym">Phalaena plantaginis</name>
    <dbReference type="NCBI Taxonomy" id="874455"/>
    <lineage>
        <taxon>Eukaryota</taxon>
        <taxon>Metazoa</taxon>
        <taxon>Ecdysozoa</taxon>
        <taxon>Arthropoda</taxon>
        <taxon>Hexapoda</taxon>
        <taxon>Insecta</taxon>
        <taxon>Pterygota</taxon>
        <taxon>Neoptera</taxon>
        <taxon>Endopterygota</taxon>
        <taxon>Lepidoptera</taxon>
        <taxon>Glossata</taxon>
        <taxon>Ditrysia</taxon>
        <taxon>Noctuoidea</taxon>
        <taxon>Erebidae</taxon>
        <taxon>Arctiinae</taxon>
        <taxon>Arctia</taxon>
    </lineage>
</organism>
<keyword evidence="3" id="KW-1185">Reference proteome</keyword>
<name>A0A8S1B2W7_ARCPL</name>
<feature type="compositionally biased region" description="Low complexity" evidence="1">
    <location>
        <begin position="103"/>
        <end position="115"/>
    </location>
</feature>
<feature type="compositionally biased region" description="Low complexity" evidence="1">
    <location>
        <begin position="178"/>
        <end position="190"/>
    </location>
</feature>
<feature type="region of interest" description="Disordered" evidence="1">
    <location>
        <begin position="462"/>
        <end position="514"/>
    </location>
</feature>
<feature type="region of interest" description="Disordered" evidence="1">
    <location>
        <begin position="169"/>
        <end position="215"/>
    </location>
</feature>
<evidence type="ECO:0000313" key="3">
    <source>
        <dbReference type="Proteomes" id="UP000494106"/>
    </source>
</evidence>